<feature type="compositionally biased region" description="Low complexity" evidence="5">
    <location>
        <begin position="325"/>
        <end position="343"/>
    </location>
</feature>
<feature type="region of interest" description="Disordered" evidence="5">
    <location>
        <begin position="22"/>
        <end position="58"/>
    </location>
</feature>
<evidence type="ECO:0000259" key="7">
    <source>
        <dbReference type="PROSITE" id="PS51123"/>
    </source>
</evidence>
<evidence type="ECO:0000313" key="9">
    <source>
        <dbReference type="Proteomes" id="UP000011131"/>
    </source>
</evidence>
<dbReference type="GO" id="GO:0009279">
    <property type="term" value="C:cell outer membrane"/>
    <property type="evidence" value="ECO:0007669"/>
    <property type="project" value="UniProtKB-SubCell"/>
</dbReference>
<dbReference type="InterPro" id="IPR006664">
    <property type="entry name" value="OMP_bac"/>
</dbReference>
<dbReference type="InterPro" id="IPR025511">
    <property type="entry name" value="DUF4398"/>
</dbReference>
<dbReference type="Pfam" id="PF00691">
    <property type="entry name" value="OmpA"/>
    <property type="match status" value="1"/>
</dbReference>
<dbReference type="Proteomes" id="UP000011131">
    <property type="component" value="Chromosome"/>
</dbReference>
<feature type="compositionally biased region" description="Low complexity" evidence="5">
    <location>
        <begin position="105"/>
        <end position="127"/>
    </location>
</feature>
<sequence length="357" mass="38786">MVRSKRGWKALAGATMFLAAASASASPPKELEEARSAYKQLAASPQGRESPREVQAAKAALKAAETSYKHEKDSTRTRVLSYVALRRIETAGTWGNASLASRQQSEAQAAMRQAQAQQLEGQRQQQLDAEAQRLAQQNAEIQREAERRQAEELARSQAQQQSTAQLEAEKKAREEAEQKAAAALAELDKANKDLKVREEARGTVLTLSGSVLFASGSAELLPSARDRLSDVADVLKEGDKPLLIEGHTDSTGSDSLNERLSYQRAERVKDFLVTRGVPAQRIDVRGLGEYQPVATNATSEGRANNRRVEIIVERGGQRAVGGSGQQDSSEQPQQQAPDSSPDAQQHESHESGQDVPQ</sequence>
<organism evidence="8 9">
    <name type="scientific">Myxococcus stipitatus (strain DSM 14675 / JCM 12634 / Mx s8)</name>
    <dbReference type="NCBI Taxonomy" id="1278073"/>
    <lineage>
        <taxon>Bacteria</taxon>
        <taxon>Pseudomonadati</taxon>
        <taxon>Myxococcota</taxon>
        <taxon>Myxococcia</taxon>
        <taxon>Myxococcales</taxon>
        <taxon>Cystobacterineae</taxon>
        <taxon>Myxococcaceae</taxon>
        <taxon>Myxococcus</taxon>
    </lineage>
</organism>
<dbReference type="AlphaFoldDB" id="L7U1E7"/>
<feature type="region of interest" description="Disordered" evidence="5">
    <location>
        <begin position="313"/>
        <end position="357"/>
    </location>
</feature>
<dbReference type="Pfam" id="PF14346">
    <property type="entry name" value="DUF4398"/>
    <property type="match status" value="1"/>
</dbReference>
<feature type="signal peptide" evidence="6">
    <location>
        <begin position="1"/>
        <end position="25"/>
    </location>
</feature>
<dbReference type="InterPro" id="IPR050330">
    <property type="entry name" value="Bact_OuterMem_StrucFunc"/>
</dbReference>
<feature type="domain" description="OmpA-like" evidence="7">
    <location>
        <begin position="200"/>
        <end position="316"/>
    </location>
</feature>
<dbReference type="KEGG" id="msd:MYSTI_00327"/>
<feature type="compositionally biased region" description="Basic and acidic residues" evidence="5">
    <location>
        <begin position="344"/>
        <end position="357"/>
    </location>
</feature>
<comment type="subcellular location">
    <subcellularLocation>
        <location evidence="1">Cell outer membrane</location>
    </subcellularLocation>
</comment>
<keyword evidence="6" id="KW-0732">Signal</keyword>
<dbReference type="InterPro" id="IPR036737">
    <property type="entry name" value="OmpA-like_sf"/>
</dbReference>
<keyword evidence="9" id="KW-1185">Reference proteome</keyword>
<feature type="compositionally biased region" description="Basic and acidic residues" evidence="5">
    <location>
        <begin position="167"/>
        <end position="177"/>
    </location>
</feature>
<protein>
    <submittedName>
        <fullName evidence="8">OmpA family protein</fullName>
    </submittedName>
</protein>
<accession>L7U1E7</accession>
<dbReference type="CDD" id="cd07185">
    <property type="entry name" value="OmpA_C-like"/>
    <property type="match status" value="1"/>
</dbReference>
<dbReference type="PANTHER" id="PTHR30329:SF21">
    <property type="entry name" value="LIPOPROTEIN YIAD-RELATED"/>
    <property type="match status" value="1"/>
</dbReference>
<keyword evidence="3" id="KW-0998">Cell outer membrane</keyword>
<feature type="compositionally biased region" description="Low complexity" evidence="5">
    <location>
        <begin position="155"/>
        <end position="166"/>
    </location>
</feature>
<dbReference type="Gene3D" id="3.30.1330.60">
    <property type="entry name" value="OmpA-like domain"/>
    <property type="match status" value="1"/>
</dbReference>
<dbReference type="PRINTS" id="PR01023">
    <property type="entry name" value="NAFLGMOTY"/>
</dbReference>
<feature type="chain" id="PRO_5003983877" evidence="6">
    <location>
        <begin position="26"/>
        <end position="357"/>
    </location>
</feature>
<evidence type="ECO:0000256" key="5">
    <source>
        <dbReference type="SAM" id="MobiDB-lite"/>
    </source>
</evidence>
<proteinExistence type="predicted"/>
<dbReference type="eggNOG" id="COG1360">
    <property type="taxonomic scope" value="Bacteria"/>
</dbReference>
<feature type="compositionally biased region" description="Basic and acidic residues" evidence="5">
    <location>
        <begin position="141"/>
        <end position="154"/>
    </location>
</feature>
<dbReference type="PATRIC" id="fig|1278073.3.peg.343"/>
<evidence type="ECO:0000313" key="8">
    <source>
        <dbReference type="EMBL" id="AGC41685.1"/>
    </source>
</evidence>
<dbReference type="OrthoDB" id="9805566at2"/>
<dbReference type="EMBL" id="CP004025">
    <property type="protein sequence ID" value="AGC41685.1"/>
    <property type="molecule type" value="Genomic_DNA"/>
</dbReference>
<dbReference type="InterPro" id="IPR006665">
    <property type="entry name" value="OmpA-like"/>
</dbReference>
<evidence type="ECO:0000256" key="6">
    <source>
        <dbReference type="SAM" id="SignalP"/>
    </source>
</evidence>
<keyword evidence="2 4" id="KW-0472">Membrane</keyword>
<dbReference type="STRING" id="1278073.MYSTI_00327"/>
<evidence type="ECO:0000256" key="1">
    <source>
        <dbReference type="ARBA" id="ARBA00004442"/>
    </source>
</evidence>
<evidence type="ECO:0000256" key="3">
    <source>
        <dbReference type="ARBA" id="ARBA00023237"/>
    </source>
</evidence>
<dbReference type="PRINTS" id="PR01021">
    <property type="entry name" value="OMPADOMAIN"/>
</dbReference>
<gene>
    <name evidence="8" type="ordered locus">MYSTI_00327</name>
</gene>
<evidence type="ECO:0000256" key="2">
    <source>
        <dbReference type="ARBA" id="ARBA00023136"/>
    </source>
</evidence>
<feature type="region of interest" description="Disordered" evidence="5">
    <location>
        <begin position="105"/>
        <end position="177"/>
    </location>
</feature>
<reference evidence="8 9" key="1">
    <citation type="journal article" date="2013" name="Genome Announc.">
        <title>Complete genome sequence of Myxococcus stipitatus strain DSM 14675, a fruiting myxobacterium.</title>
        <authorList>
            <person name="Huntley S."/>
            <person name="Kneip S."/>
            <person name="Treuner-Lange A."/>
            <person name="Sogaard-Andersen L."/>
        </authorList>
    </citation>
    <scope>NUCLEOTIDE SEQUENCE [LARGE SCALE GENOMIC DNA]</scope>
    <source>
        <strain evidence="9">DSM 14675 / JCM 12634 / Mx s8</strain>
    </source>
</reference>
<dbReference type="HOGENOM" id="CLU_016890_14_2_7"/>
<dbReference type="SUPFAM" id="SSF103088">
    <property type="entry name" value="OmpA-like"/>
    <property type="match status" value="1"/>
</dbReference>
<dbReference type="PANTHER" id="PTHR30329">
    <property type="entry name" value="STATOR ELEMENT OF FLAGELLAR MOTOR COMPLEX"/>
    <property type="match status" value="1"/>
</dbReference>
<name>L7U1E7_MYXSD</name>
<dbReference type="PROSITE" id="PS51123">
    <property type="entry name" value="OMPA_2"/>
    <property type="match status" value="1"/>
</dbReference>
<dbReference type="RefSeq" id="WP_015345948.1">
    <property type="nucleotide sequence ID" value="NC_020126.1"/>
</dbReference>
<evidence type="ECO:0000256" key="4">
    <source>
        <dbReference type="PROSITE-ProRule" id="PRU00473"/>
    </source>
</evidence>